<comment type="caution">
    <text evidence="1">The sequence shown here is derived from an EMBL/GenBank/DDBJ whole genome shotgun (WGS) entry which is preliminary data.</text>
</comment>
<reference evidence="1" key="1">
    <citation type="submission" date="2021-01" db="EMBL/GenBank/DDBJ databases">
        <authorList>
            <person name="Sun Q."/>
        </authorList>
    </citation>
    <scope>NUCLEOTIDE SEQUENCE</scope>
    <source>
        <strain evidence="1">YIM B02566</strain>
    </source>
</reference>
<accession>A0ACC5R5B6</accession>
<name>A0ACC5R5B6_9HYPH</name>
<sequence>MRTLVVALLLTTTSLSPAFAADINAVSRIDAVTVFPQGAEVTRIAEARISAGEHTLIFDGLPGDLSPETLRIEGTAKGVIEIGSVDSKAVSLPRAELDADRRRIEKDIETLADERAALDQVIQDAEYEKSLMQQLAAGTLTRKPEEGDTRILNAQGLSGVLDLVSTRLASLGKTSLDVRQRQREIDRLTEDLQKKLAELAPRGGQRTRVTVHLSAPAQTEGTFKLRYRVWYAGWQPIYDARLGAMDKDGKARIELVRRAEVSQSTAESWDNIALTLSTARPLGETAAPDLEPVAIDKLVEARRESYSIKTKDDERIGPEQAPSELRKEEQIADVGFSDVESPLDAALRQAQANVNIAGFQALYAIKDRVSIDNAGTAKKVRIGTDEIDAKLSALAVPKLDPNAYLTAAFTLAGDTPLLPGLILLYREGVFMGQGVFPLLSPGEETKLGFGADDLIKVKRIEVKRRTAEEGLLTTSNVDERAFDITVKNLHQASIPVTILDQAPYSTEQKITVETLSGMTPATVKDYERQRGILAWSFDLASQDSKVIKHGYKISWPRDVKLGSNGD</sequence>
<dbReference type="EMBL" id="JAENHL010000007">
    <property type="protein sequence ID" value="MBK1867752.1"/>
    <property type="molecule type" value="Genomic_DNA"/>
</dbReference>
<evidence type="ECO:0000313" key="1">
    <source>
        <dbReference type="EMBL" id="MBK1867752.1"/>
    </source>
</evidence>
<protein>
    <submittedName>
        <fullName evidence="1">Mucoidy inhibitor MuiA family protein</fullName>
    </submittedName>
</protein>
<gene>
    <name evidence="1" type="ORF">JHL16_15445</name>
</gene>
<organism evidence="1 2">
    <name type="scientific">Taklimakanibacter albus</name>
    <dbReference type="NCBI Taxonomy" id="2800327"/>
    <lineage>
        <taxon>Bacteria</taxon>
        <taxon>Pseudomonadati</taxon>
        <taxon>Pseudomonadota</taxon>
        <taxon>Alphaproteobacteria</taxon>
        <taxon>Hyphomicrobiales</taxon>
        <taxon>Aestuariivirgaceae</taxon>
        <taxon>Taklimakanibacter</taxon>
    </lineage>
</organism>
<dbReference type="Proteomes" id="UP000616151">
    <property type="component" value="Unassembled WGS sequence"/>
</dbReference>
<proteinExistence type="predicted"/>
<evidence type="ECO:0000313" key="2">
    <source>
        <dbReference type="Proteomes" id="UP000616151"/>
    </source>
</evidence>
<keyword evidence="2" id="KW-1185">Reference proteome</keyword>